<dbReference type="PANTHER" id="PTHR34220:SF7">
    <property type="entry name" value="SENSOR HISTIDINE KINASE YPDA"/>
    <property type="match status" value="1"/>
</dbReference>
<keyword evidence="1" id="KW-0812">Transmembrane</keyword>
<dbReference type="Pfam" id="PF06580">
    <property type="entry name" value="His_kinase"/>
    <property type="match status" value="1"/>
</dbReference>
<organism evidence="3 4">
    <name type="scientific">Hymenobacter cavernae</name>
    <dbReference type="NCBI Taxonomy" id="2044852"/>
    <lineage>
        <taxon>Bacteria</taxon>
        <taxon>Pseudomonadati</taxon>
        <taxon>Bacteroidota</taxon>
        <taxon>Cytophagia</taxon>
        <taxon>Cytophagales</taxon>
        <taxon>Hymenobacteraceae</taxon>
        <taxon>Hymenobacter</taxon>
    </lineage>
</organism>
<name>A0ABQ1UT07_9BACT</name>
<dbReference type="RefSeq" id="WP_188815846.1">
    <property type="nucleotide sequence ID" value="NZ_BMHT01000008.1"/>
</dbReference>
<evidence type="ECO:0000259" key="2">
    <source>
        <dbReference type="Pfam" id="PF06580"/>
    </source>
</evidence>
<feature type="transmembrane region" description="Helical" evidence="1">
    <location>
        <begin position="73"/>
        <end position="95"/>
    </location>
</feature>
<feature type="transmembrane region" description="Helical" evidence="1">
    <location>
        <begin position="42"/>
        <end position="61"/>
    </location>
</feature>
<proteinExistence type="predicted"/>
<gene>
    <name evidence="3" type="ORF">GCM10011383_40180</name>
</gene>
<keyword evidence="1" id="KW-0472">Membrane</keyword>
<dbReference type="EMBL" id="BMHT01000008">
    <property type="protein sequence ID" value="GGF24532.1"/>
    <property type="molecule type" value="Genomic_DNA"/>
</dbReference>
<keyword evidence="1" id="KW-1133">Transmembrane helix</keyword>
<dbReference type="Proteomes" id="UP000632273">
    <property type="component" value="Unassembled WGS sequence"/>
</dbReference>
<feature type="transmembrane region" description="Helical" evidence="1">
    <location>
        <begin position="12"/>
        <end position="36"/>
    </location>
</feature>
<keyword evidence="4" id="KW-1185">Reference proteome</keyword>
<sequence>MQDRRLRLIGIPVLSLLITLFTLPALGSLSPLWLLIDWSISLYFTFFLWVGNRTLWAWVLSRFPHVEQTAKRLWVLAALSVLFTSLATMLLRLPLQMLLPRYFTAFWPDNLRASTFNLIPTVVVLTVYEAVYFFQQWEQNVRRTEQLTRAGVQSQLEALQSQLDPHFLFNSLNTLSALIDEHNTPAQEFVEQLSDVYRYVLLSRDKATVPLSEELAFVATYVALQKARFRENLQVEQEVPPEALSQHVAPLSVQLLVENALKHNVASREHPLHLAIRYEPSGPFLVVENVLRPRTAGLGSSTGIGLQNVIHRYELLQVPQPVEVSKDEGWFRVRLPLLKNG</sequence>
<comment type="caution">
    <text evidence="3">The sequence shown here is derived from an EMBL/GenBank/DDBJ whole genome shotgun (WGS) entry which is preliminary data.</text>
</comment>
<reference evidence="4" key="1">
    <citation type="journal article" date="2019" name="Int. J. Syst. Evol. Microbiol.">
        <title>The Global Catalogue of Microorganisms (GCM) 10K type strain sequencing project: providing services to taxonomists for standard genome sequencing and annotation.</title>
        <authorList>
            <consortium name="The Broad Institute Genomics Platform"/>
            <consortium name="The Broad Institute Genome Sequencing Center for Infectious Disease"/>
            <person name="Wu L."/>
            <person name="Ma J."/>
        </authorList>
    </citation>
    <scope>NUCLEOTIDE SEQUENCE [LARGE SCALE GENOMIC DNA]</scope>
    <source>
        <strain evidence="4">CGMCC 1.15197</strain>
    </source>
</reference>
<dbReference type="PANTHER" id="PTHR34220">
    <property type="entry name" value="SENSOR HISTIDINE KINASE YPDA"/>
    <property type="match status" value="1"/>
</dbReference>
<dbReference type="InterPro" id="IPR036890">
    <property type="entry name" value="HATPase_C_sf"/>
</dbReference>
<dbReference type="InterPro" id="IPR050640">
    <property type="entry name" value="Bact_2-comp_sensor_kinase"/>
</dbReference>
<accession>A0ABQ1UT07</accession>
<feature type="domain" description="Signal transduction histidine kinase internal region" evidence="2">
    <location>
        <begin position="155"/>
        <end position="233"/>
    </location>
</feature>
<evidence type="ECO:0000313" key="3">
    <source>
        <dbReference type="EMBL" id="GGF24532.1"/>
    </source>
</evidence>
<dbReference type="InterPro" id="IPR010559">
    <property type="entry name" value="Sig_transdc_His_kin_internal"/>
</dbReference>
<dbReference type="Gene3D" id="3.30.565.10">
    <property type="entry name" value="Histidine kinase-like ATPase, C-terminal domain"/>
    <property type="match status" value="1"/>
</dbReference>
<protein>
    <recommendedName>
        <fullName evidence="2">Signal transduction histidine kinase internal region domain-containing protein</fullName>
    </recommendedName>
</protein>
<evidence type="ECO:0000256" key="1">
    <source>
        <dbReference type="SAM" id="Phobius"/>
    </source>
</evidence>
<feature type="transmembrane region" description="Helical" evidence="1">
    <location>
        <begin position="115"/>
        <end position="134"/>
    </location>
</feature>
<evidence type="ECO:0000313" key="4">
    <source>
        <dbReference type="Proteomes" id="UP000632273"/>
    </source>
</evidence>